<organism evidence="1">
    <name type="scientific">viral metagenome</name>
    <dbReference type="NCBI Taxonomy" id="1070528"/>
    <lineage>
        <taxon>unclassified sequences</taxon>
        <taxon>metagenomes</taxon>
        <taxon>organismal metagenomes</taxon>
    </lineage>
</organism>
<evidence type="ECO:0000313" key="1">
    <source>
        <dbReference type="EMBL" id="QJA44316.1"/>
    </source>
</evidence>
<proteinExistence type="predicted"/>
<accession>A0A6H1Z8U5</accession>
<dbReference type="EMBL" id="MT143975">
    <property type="protein sequence ID" value="QJA44316.1"/>
    <property type="molecule type" value="Genomic_DNA"/>
</dbReference>
<gene>
    <name evidence="1" type="ORF">TM448A00093_0046</name>
</gene>
<protein>
    <submittedName>
        <fullName evidence="1">Putative capsid protein</fullName>
    </submittedName>
</protein>
<reference evidence="1" key="1">
    <citation type="submission" date="2020-03" db="EMBL/GenBank/DDBJ databases">
        <title>The deep terrestrial virosphere.</title>
        <authorList>
            <person name="Holmfeldt K."/>
            <person name="Nilsson E."/>
            <person name="Simone D."/>
            <person name="Lopez-Fernandez M."/>
            <person name="Wu X."/>
            <person name="de Brujin I."/>
            <person name="Lundin D."/>
            <person name="Andersson A."/>
            <person name="Bertilsson S."/>
            <person name="Dopson M."/>
        </authorList>
    </citation>
    <scope>NUCLEOTIDE SEQUENCE</scope>
    <source>
        <strain evidence="1">TM448A00093</strain>
    </source>
</reference>
<name>A0A6H1Z8U5_9ZZZZ</name>
<sequence>MAEITLTPRANDIKLSKDLYIEASNKNLTLSALLEEMDPSESNDKLDAFERQLKRFGIVTKDDPEHGVFASTGQLFFQSNVPESRVLFPEFIERSIRAAMMDETDYLAYLVNGWTTSNAGIFRALYVDDTATTRKSGRRGEGARVAKMKVTWSEKTVNMNDFGIEIDMSYEFTKWASLPMIQTILKRAAMQRRYDEAGEALTTIISGDGGSKESTAAANTNLSDLGVATPEGTEELTYVAWLKWAASFAPYVLTTLIGTVDDIIEWFTMAKPSTDPAVMYQLLDKSQTGGVPTLVNLGVSQVAAVCHSDSSASVLVGIDKRFALHGYRDMGMDMVETDRVIDAKFDKIVISNKVGFANIFAAARKKLTTSA</sequence>
<dbReference type="AlphaFoldDB" id="A0A6H1Z8U5"/>
<dbReference type="SUPFAM" id="SSF56563">
    <property type="entry name" value="Major capsid protein gp5"/>
    <property type="match status" value="1"/>
</dbReference>